<dbReference type="PRINTS" id="PR00080">
    <property type="entry name" value="SDRFAMILY"/>
</dbReference>
<organism evidence="5 6">
    <name type="scientific">Kluyveromyces lactis (strain ATCC 8585 / CBS 2359 / DSM 70799 / NBRC 1267 / NRRL Y-1140 / WM37)</name>
    <name type="common">Yeast</name>
    <name type="synonym">Candida sphaerica</name>
    <dbReference type="NCBI Taxonomy" id="284590"/>
    <lineage>
        <taxon>Eukaryota</taxon>
        <taxon>Fungi</taxon>
        <taxon>Dikarya</taxon>
        <taxon>Ascomycota</taxon>
        <taxon>Saccharomycotina</taxon>
        <taxon>Saccharomycetes</taxon>
        <taxon>Saccharomycetales</taxon>
        <taxon>Saccharomycetaceae</taxon>
        <taxon>Kluyveromyces</taxon>
    </lineage>
</organism>
<dbReference type="FunFam" id="3.40.50.720:FF:000281">
    <property type="entry name" value="Uncharacterized oxidoreductase YIR035C"/>
    <property type="match status" value="1"/>
</dbReference>
<dbReference type="CDD" id="cd05367">
    <property type="entry name" value="SPR-like_SDR_c"/>
    <property type="match status" value="1"/>
</dbReference>
<keyword evidence="2" id="KW-0521">NADP</keyword>
<dbReference type="FunCoup" id="B4UN94">
    <property type="interactions" value="98"/>
</dbReference>
<dbReference type="HOGENOM" id="CLU_010194_2_11_1"/>
<keyword evidence="6" id="KW-1185">Reference proteome</keyword>
<name>B4UN94_KLULA</name>
<dbReference type="Proteomes" id="UP000000598">
    <property type="component" value="Chromosome E"/>
</dbReference>
<evidence type="ECO:0000313" key="5">
    <source>
        <dbReference type="EMBL" id="CAR56738.1"/>
    </source>
</evidence>
<accession>B4UN94</accession>
<dbReference type="eggNOG" id="KOG1204">
    <property type="taxonomic scope" value="Eukaryota"/>
</dbReference>
<dbReference type="Pfam" id="PF00106">
    <property type="entry name" value="adh_short"/>
    <property type="match status" value="1"/>
</dbReference>
<dbReference type="InParanoid" id="B4UN94"/>
<dbReference type="EMBL" id="CR382125">
    <property type="protein sequence ID" value="CAR56738.1"/>
    <property type="molecule type" value="Genomic_DNA"/>
</dbReference>
<dbReference type="PANTHER" id="PTHR43008:SF8">
    <property type="entry name" value="BENZIL REDUCTASE ((S)-BENZOIN FORMING) IRC24"/>
    <property type="match status" value="1"/>
</dbReference>
<dbReference type="SUPFAM" id="SSF51735">
    <property type="entry name" value="NAD(P)-binding Rossmann-fold domains"/>
    <property type="match status" value="1"/>
</dbReference>
<dbReference type="PROSITE" id="PS00061">
    <property type="entry name" value="ADH_SHORT"/>
    <property type="match status" value="1"/>
</dbReference>
<dbReference type="PaxDb" id="284590-B4UN94"/>
<dbReference type="STRING" id="284590.B4UN94"/>
<sequence length="262" mass="28636">MSKVFLVTGVSRGIGSSIVEKLCSIETTKIVIGIARSKDKLEELKTQYSGKFDYICGDVSDEETITEAVNFIESKYKRLDGIVANAGVLDPVEDVNNIHISKWKQLFDINFFSVVSLVGHALPLLKQSNGNIVLVSSGASTKSYVMWKIYDQYGWGAYGASKAALNHFAATIAAEEPAVKAISVAPGVVKTKMQEDIRETFGPSGMTKEALQRFVDLHDNDQLLPPSVPGTIYANLASKGIPSELDGAYLRYNDEKLRSFSE</sequence>
<dbReference type="InterPro" id="IPR020904">
    <property type="entry name" value="Sc_DH/Rdtase_CS"/>
</dbReference>
<dbReference type="GeneID" id="9487345"/>
<keyword evidence="3" id="KW-0560">Oxidoreductase</keyword>
<dbReference type="InterPro" id="IPR036291">
    <property type="entry name" value="NAD(P)-bd_dom_sf"/>
</dbReference>
<comment type="similarity">
    <text evidence="1 4">Belongs to the short-chain dehydrogenases/reductases (SDR) family.</text>
</comment>
<gene>
    <name evidence="5" type="ORF">KLLA0_E08075g</name>
</gene>
<dbReference type="AlphaFoldDB" id="B4UN94"/>
<evidence type="ECO:0000256" key="3">
    <source>
        <dbReference type="ARBA" id="ARBA00023002"/>
    </source>
</evidence>
<dbReference type="PANTHER" id="PTHR43008">
    <property type="entry name" value="BENZIL REDUCTASE"/>
    <property type="match status" value="1"/>
</dbReference>
<evidence type="ECO:0000313" key="6">
    <source>
        <dbReference type="Proteomes" id="UP000000598"/>
    </source>
</evidence>
<dbReference type="Gene3D" id="3.40.50.720">
    <property type="entry name" value="NAD(P)-binding Rossmann-like Domain"/>
    <property type="match status" value="1"/>
</dbReference>
<dbReference type="GO" id="GO:0050664">
    <property type="term" value="F:oxidoreductase activity, acting on NAD(P)H, oxygen as acceptor"/>
    <property type="evidence" value="ECO:0007669"/>
    <property type="project" value="TreeGrafter"/>
</dbReference>
<dbReference type="InterPro" id="IPR002347">
    <property type="entry name" value="SDR_fam"/>
</dbReference>
<dbReference type="KEGG" id="kla:KLLA0_E08075g"/>
<evidence type="ECO:0000256" key="4">
    <source>
        <dbReference type="RuleBase" id="RU000363"/>
    </source>
</evidence>
<proteinExistence type="inferred from homology"/>
<dbReference type="PRINTS" id="PR00081">
    <property type="entry name" value="GDHRDH"/>
</dbReference>
<evidence type="ECO:0000256" key="2">
    <source>
        <dbReference type="ARBA" id="ARBA00022857"/>
    </source>
</evidence>
<protein>
    <submittedName>
        <fullName evidence="5">KLLA0E08075p</fullName>
    </submittedName>
</protein>
<dbReference type="RefSeq" id="XP_002999400.1">
    <property type="nucleotide sequence ID" value="XM_002999354.1"/>
</dbReference>
<reference evidence="5 6" key="1">
    <citation type="journal article" date="2004" name="Nature">
        <title>Genome evolution in yeasts.</title>
        <authorList>
            <consortium name="Genolevures"/>
            <person name="Dujon B."/>
            <person name="Sherman D."/>
            <person name="Fischer G."/>
            <person name="Durrens P."/>
            <person name="Casaregola S."/>
            <person name="Lafontaine I."/>
            <person name="de Montigny J."/>
            <person name="Marck C."/>
            <person name="Neuveglise C."/>
            <person name="Talla E."/>
            <person name="Goffard N."/>
            <person name="Frangeul L."/>
            <person name="Aigle M."/>
            <person name="Anthouard V."/>
            <person name="Babour A."/>
            <person name="Barbe V."/>
            <person name="Barnay S."/>
            <person name="Blanchin S."/>
            <person name="Beckerich J.M."/>
            <person name="Beyne E."/>
            <person name="Bleykasten C."/>
            <person name="Boisrame A."/>
            <person name="Boyer J."/>
            <person name="Cattolico L."/>
            <person name="Confanioleri F."/>
            <person name="de Daruvar A."/>
            <person name="Despons L."/>
            <person name="Fabre E."/>
            <person name="Fairhead C."/>
            <person name="Ferry-Dumazet H."/>
            <person name="Groppi A."/>
            <person name="Hantraye F."/>
            <person name="Hennequin C."/>
            <person name="Jauniaux N."/>
            <person name="Joyet P."/>
            <person name="Kachouri R."/>
            <person name="Kerrest A."/>
            <person name="Koszul R."/>
            <person name="Lemaire M."/>
            <person name="Lesur I."/>
            <person name="Ma L."/>
            <person name="Muller H."/>
            <person name="Nicaud J.M."/>
            <person name="Nikolski M."/>
            <person name="Oztas S."/>
            <person name="Ozier-Kalogeropoulos O."/>
            <person name="Pellenz S."/>
            <person name="Potier S."/>
            <person name="Richard G.F."/>
            <person name="Straub M.L."/>
            <person name="Suleau A."/>
            <person name="Swennene D."/>
            <person name="Tekaia F."/>
            <person name="Wesolowski-Louvel M."/>
            <person name="Westhof E."/>
            <person name="Wirth B."/>
            <person name="Zeniou-Meyer M."/>
            <person name="Zivanovic I."/>
            <person name="Bolotin-Fukuhara M."/>
            <person name="Thierry A."/>
            <person name="Bouchier C."/>
            <person name="Caudron B."/>
            <person name="Scarpelli C."/>
            <person name="Gaillardin C."/>
            <person name="Weissenbach J."/>
            <person name="Wincker P."/>
            <person name="Souciet J.L."/>
        </authorList>
    </citation>
    <scope>NUCLEOTIDE SEQUENCE [LARGE SCALE GENOMIC DNA]</scope>
    <source>
        <strain evidence="6">ATCC 8585 / CBS 2359 / DSM 70799 / NBRC 1267 / NRRL Y-1140 / WM37</strain>
    </source>
</reference>
<evidence type="ECO:0000256" key="1">
    <source>
        <dbReference type="ARBA" id="ARBA00006484"/>
    </source>
</evidence>